<dbReference type="OrthoDB" id="1743754at2759"/>
<accession>A0A9D3UYY5</accession>
<sequence length="91" mass="9897">MLDFEEGKVPKLEAEWTTEGLKVGNANFNALYAIFCGGQVTFRDGKKGNIIGKSTLDAHGMSKLNDVLMVEGSKTNIVSISQLCDEDMLVN</sequence>
<evidence type="ECO:0000313" key="2">
    <source>
        <dbReference type="Proteomes" id="UP000828251"/>
    </source>
</evidence>
<protein>
    <submittedName>
        <fullName evidence="1">Uncharacterized protein</fullName>
    </submittedName>
</protein>
<dbReference type="EMBL" id="JAIQCV010000009">
    <property type="protein sequence ID" value="KAH1065073.1"/>
    <property type="molecule type" value="Genomic_DNA"/>
</dbReference>
<comment type="caution">
    <text evidence="1">The sequence shown here is derived from an EMBL/GenBank/DDBJ whole genome shotgun (WGS) entry which is preliminary data.</text>
</comment>
<name>A0A9D3UYY5_9ROSI</name>
<proteinExistence type="predicted"/>
<evidence type="ECO:0000313" key="1">
    <source>
        <dbReference type="EMBL" id="KAH1065073.1"/>
    </source>
</evidence>
<dbReference type="AlphaFoldDB" id="A0A9D3UYY5"/>
<keyword evidence="2" id="KW-1185">Reference proteome</keyword>
<dbReference type="Proteomes" id="UP000828251">
    <property type="component" value="Unassembled WGS sequence"/>
</dbReference>
<reference evidence="1 2" key="1">
    <citation type="journal article" date="2021" name="Plant Biotechnol. J.">
        <title>Multi-omics assisted identification of the key and species-specific regulatory components of drought-tolerant mechanisms in Gossypium stocksii.</title>
        <authorList>
            <person name="Yu D."/>
            <person name="Ke L."/>
            <person name="Zhang D."/>
            <person name="Wu Y."/>
            <person name="Sun Y."/>
            <person name="Mei J."/>
            <person name="Sun J."/>
            <person name="Sun Y."/>
        </authorList>
    </citation>
    <scope>NUCLEOTIDE SEQUENCE [LARGE SCALE GENOMIC DNA]</scope>
    <source>
        <strain evidence="2">cv. E1</strain>
        <tissue evidence="1">Leaf</tissue>
    </source>
</reference>
<organism evidence="1 2">
    <name type="scientific">Gossypium stocksii</name>
    <dbReference type="NCBI Taxonomy" id="47602"/>
    <lineage>
        <taxon>Eukaryota</taxon>
        <taxon>Viridiplantae</taxon>
        <taxon>Streptophyta</taxon>
        <taxon>Embryophyta</taxon>
        <taxon>Tracheophyta</taxon>
        <taxon>Spermatophyta</taxon>
        <taxon>Magnoliopsida</taxon>
        <taxon>eudicotyledons</taxon>
        <taxon>Gunneridae</taxon>
        <taxon>Pentapetalae</taxon>
        <taxon>rosids</taxon>
        <taxon>malvids</taxon>
        <taxon>Malvales</taxon>
        <taxon>Malvaceae</taxon>
        <taxon>Malvoideae</taxon>
        <taxon>Gossypium</taxon>
    </lineage>
</organism>
<gene>
    <name evidence="1" type="ORF">J1N35_030060</name>
</gene>